<proteinExistence type="predicted"/>
<dbReference type="AlphaFoldDB" id="A0A1B7MZP2"/>
<keyword evidence="1" id="KW-0479">Metal-binding</keyword>
<organism evidence="6 7">
    <name type="scientific">Rhizopogon vinicolor AM-OR11-026</name>
    <dbReference type="NCBI Taxonomy" id="1314800"/>
    <lineage>
        <taxon>Eukaryota</taxon>
        <taxon>Fungi</taxon>
        <taxon>Dikarya</taxon>
        <taxon>Basidiomycota</taxon>
        <taxon>Agaricomycotina</taxon>
        <taxon>Agaricomycetes</taxon>
        <taxon>Agaricomycetidae</taxon>
        <taxon>Boletales</taxon>
        <taxon>Suillineae</taxon>
        <taxon>Rhizopogonaceae</taxon>
        <taxon>Rhizopogon</taxon>
    </lineage>
</organism>
<dbReference type="Pfam" id="PF26632">
    <property type="entry name" value="DUF8205"/>
    <property type="match status" value="2"/>
</dbReference>
<evidence type="ECO:0000313" key="7">
    <source>
        <dbReference type="Proteomes" id="UP000092154"/>
    </source>
</evidence>
<evidence type="ECO:0000256" key="2">
    <source>
        <dbReference type="ARBA" id="ARBA00022771"/>
    </source>
</evidence>
<evidence type="ECO:0000256" key="4">
    <source>
        <dbReference type="PROSITE-ProRule" id="PRU00134"/>
    </source>
</evidence>
<keyword evidence="3" id="KW-0862">Zinc</keyword>
<dbReference type="InterPro" id="IPR002893">
    <property type="entry name" value="Znf_MYND"/>
</dbReference>
<dbReference type="InterPro" id="IPR058518">
    <property type="entry name" value="DUF8205"/>
</dbReference>
<dbReference type="SUPFAM" id="SSF144232">
    <property type="entry name" value="HIT/MYND zinc finger-like"/>
    <property type="match status" value="1"/>
</dbReference>
<dbReference type="STRING" id="1314800.A0A1B7MZP2"/>
<dbReference type="Pfam" id="PF01753">
    <property type="entry name" value="zf-MYND"/>
    <property type="match status" value="1"/>
</dbReference>
<protein>
    <recommendedName>
        <fullName evidence="5">MYND-type domain-containing protein</fullName>
    </recommendedName>
</protein>
<dbReference type="PROSITE" id="PS50865">
    <property type="entry name" value="ZF_MYND_2"/>
    <property type="match status" value="1"/>
</dbReference>
<dbReference type="EMBL" id="KV448316">
    <property type="protein sequence ID" value="OAX38042.1"/>
    <property type="molecule type" value="Genomic_DNA"/>
</dbReference>
<evidence type="ECO:0000256" key="1">
    <source>
        <dbReference type="ARBA" id="ARBA00022723"/>
    </source>
</evidence>
<keyword evidence="2 4" id="KW-0863">Zinc-finger</keyword>
<gene>
    <name evidence="6" type="ORF">K503DRAFT_188332</name>
</gene>
<dbReference type="GO" id="GO:0008270">
    <property type="term" value="F:zinc ion binding"/>
    <property type="evidence" value="ECO:0007669"/>
    <property type="project" value="UniProtKB-KW"/>
</dbReference>
<feature type="domain" description="MYND-type" evidence="5">
    <location>
        <begin position="15"/>
        <end position="58"/>
    </location>
</feature>
<name>A0A1B7MZP2_9AGAM</name>
<dbReference type="OrthoDB" id="341421at2759"/>
<sequence>MYAVSNEPGETFEMCQGADRQTLSGYCRRRSFAFQCKCAWYCSKECQKANWRFHKLTCPEVERSSGVAKLIGSLGMNPLLMAFIRIGVIFDCGLLDNPQRLGFDMPFMARVDFAIEPSEILDFSGLYLNDRPVGEKLQGMIQVNALTTWDPTKQGPLTPEQLRLWREARAKYNTNGFAIDLVGLIEFVNCADDNSFISELFIPTVVVNMAREHEPLNANVAACLQCVNLNIRADKQNQLLLRTEMTEQDKEIICSASRNEETFPSRILKEKMKREPLYTNILN</sequence>
<reference evidence="6 7" key="1">
    <citation type="submission" date="2016-06" db="EMBL/GenBank/DDBJ databases">
        <title>Comparative genomics of the ectomycorrhizal sister species Rhizopogon vinicolor and Rhizopogon vesiculosus (Basidiomycota: Boletales) reveals a divergence of the mating type B locus.</title>
        <authorList>
            <consortium name="DOE Joint Genome Institute"/>
            <person name="Mujic A.B."/>
            <person name="Kuo A."/>
            <person name="Tritt A."/>
            <person name="Lipzen A."/>
            <person name="Chen C."/>
            <person name="Johnson J."/>
            <person name="Sharma A."/>
            <person name="Barry K."/>
            <person name="Grigoriev I.V."/>
            <person name="Spatafora J.W."/>
        </authorList>
    </citation>
    <scope>NUCLEOTIDE SEQUENCE [LARGE SCALE GENOMIC DNA]</scope>
    <source>
        <strain evidence="6 7">AM-OR11-026</strain>
    </source>
</reference>
<dbReference type="Proteomes" id="UP000092154">
    <property type="component" value="Unassembled WGS sequence"/>
</dbReference>
<dbReference type="InParanoid" id="A0A1B7MZP2"/>
<evidence type="ECO:0000313" key="6">
    <source>
        <dbReference type="EMBL" id="OAX38042.1"/>
    </source>
</evidence>
<keyword evidence="7" id="KW-1185">Reference proteome</keyword>
<accession>A0A1B7MZP2</accession>
<dbReference type="Gene3D" id="6.10.140.2220">
    <property type="match status" value="1"/>
</dbReference>
<evidence type="ECO:0000256" key="3">
    <source>
        <dbReference type="ARBA" id="ARBA00022833"/>
    </source>
</evidence>
<evidence type="ECO:0000259" key="5">
    <source>
        <dbReference type="PROSITE" id="PS50865"/>
    </source>
</evidence>